<feature type="transmembrane region" description="Helical" evidence="1">
    <location>
        <begin position="184"/>
        <end position="208"/>
    </location>
</feature>
<organism evidence="2 3">
    <name type="scientific">Alicyclobacillus fastidiosus</name>
    <dbReference type="NCBI Taxonomy" id="392011"/>
    <lineage>
        <taxon>Bacteria</taxon>
        <taxon>Bacillati</taxon>
        <taxon>Bacillota</taxon>
        <taxon>Bacilli</taxon>
        <taxon>Bacillales</taxon>
        <taxon>Alicyclobacillaceae</taxon>
        <taxon>Alicyclobacillus</taxon>
    </lineage>
</organism>
<dbReference type="RefSeq" id="WP_268008311.1">
    <property type="nucleotide sequence ID" value="NZ_BSUT01000001.1"/>
</dbReference>
<gene>
    <name evidence="2" type="ORF">NZD89_14090</name>
</gene>
<accession>A0ABY6ZPA5</accession>
<protein>
    <submittedName>
        <fullName evidence="2">Uncharacterized protein</fullName>
    </submittedName>
</protein>
<proteinExistence type="predicted"/>
<feature type="transmembrane region" description="Helical" evidence="1">
    <location>
        <begin position="155"/>
        <end position="178"/>
    </location>
</feature>
<name>A0ABY6ZPA5_9BACL</name>
<evidence type="ECO:0000313" key="2">
    <source>
        <dbReference type="EMBL" id="WAH44418.1"/>
    </source>
</evidence>
<feature type="transmembrane region" description="Helical" evidence="1">
    <location>
        <begin position="52"/>
        <end position="70"/>
    </location>
</feature>
<sequence>MPTEAELTHQMKLMFFHIMQKFVHEDFLNAFLTDKGSKDGSSIFKSIPIRKLLGCGVLLVIFGLFVPVTQSSGNRIDSSIWVGTLTFEGAYAVGSMALADWFAKSIFLMFGGLLSEAIDMGIFKWNVEYGDFKEAFEKELQKDKGVSRARIASKLVFSGAFIILAIVVIMPLAIWLPAKWESGILVASVIWTVGSISNLGLLGIFTILRPLFEAYLEVSKYHNSRITECPICIKRGVISTESYGPYLPFNE</sequence>
<feature type="transmembrane region" description="Helical" evidence="1">
    <location>
        <begin position="90"/>
        <end position="114"/>
    </location>
</feature>
<dbReference type="EMBL" id="CP104067">
    <property type="protein sequence ID" value="WAH44418.1"/>
    <property type="molecule type" value="Genomic_DNA"/>
</dbReference>
<keyword evidence="3" id="KW-1185">Reference proteome</keyword>
<keyword evidence="1" id="KW-0472">Membrane</keyword>
<dbReference type="Proteomes" id="UP001164761">
    <property type="component" value="Chromosome"/>
</dbReference>
<evidence type="ECO:0000256" key="1">
    <source>
        <dbReference type="SAM" id="Phobius"/>
    </source>
</evidence>
<reference evidence="2" key="1">
    <citation type="submission" date="2022-08" db="EMBL/GenBank/DDBJ databases">
        <title>Alicyclobacillus fastidiosus DSM 17978, complete genome.</title>
        <authorList>
            <person name="Wang Q."/>
            <person name="Cai R."/>
            <person name="Wang Z."/>
        </authorList>
    </citation>
    <scope>NUCLEOTIDE SEQUENCE</scope>
    <source>
        <strain evidence="2">DSM 17978</strain>
    </source>
</reference>
<evidence type="ECO:0000313" key="3">
    <source>
        <dbReference type="Proteomes" id="UP001164761"/>
    </source>
</evidence>
<keyword evidence="1" id="KW-0812">Transmembrane</keyword>
<keyword evidence="1" id="KW-1133">Transmembrane helix</keyword>